<protein>
    <recommendedName>
        <fullName evidence="2">DUF7703 domain-containing protein</fullName>
    </recommendedName>
</protein>
<dbReference type="AlphaFoldDB" id="A0A0C4BKR5"/>
<dbReference type="EnsemblFungi" id="FOXG_15996T0">
    <property type="protein sequence ID" value="FOXG_15996P0"/>
    <property type="gene ID" value="FOXG_15996"/>
</dbReference>
<proteinExistence type="predicted"/>
<evidence type="ECO:0000259" key="2">
    <source>
        <dbReference type="Pfam" id="PF24802"/>
    </source>
</evidence>
<dbReference type="InterPro" id="IPR036770">
    <property type="entry name" value="Ankyrin_rpt-contain_sf"/>
</dbReference>
<dbReference type="InterPro" id="IPR002110">
    <property type="entry name" value="Ankyrin_rpt"/>
</dbReference>
<dbReference type="InterPro" id="IPR056120">
    <property type="entry name" value="DUF7703"/>
</dbReference>
<dbReference type="PANTHER" id="PTHR37013">
    <property type="entry name" value="INTEGRAL MEMBRANE PROTEIN (AFU_ORTHOLOGUE AFUA_1G05950)-RELATED"/>
    <property type="match status" value="1"/>
</dbReference>
<name>A0A0C4BKR5_FUSOF</name>
<accession>A0A0C4BKR5</accession>
<reference evidence="3" key="2">
    <citation type="submission" date="2025-05" db="UniProtKB">
        <authorList>
            <consortium name="EnsemblFungi"/>
        </authorList>
    </citation>
    <scope>IDENTIFICATION</scope>
    <source>
        <strain evidence="3">4287 / CBS 123668 / FGSC 9935 / NRRL 34936</strain>
    </source>
</reference>
<dbReference type="Proteomes" id="UP000002489">
    <property type="component" value="Unassembled WGS sequence"/>
</dbReference>
<dbReference type="PANTHER" id="PTHR37013:SF4">
    <property type="entry name" value="INTEGRAL MEMBRANE PROTEIN"/>
    <property type="match status" value="1"/>
</dbReference>
<dbReference type="Pfam" id="PF24802">
    <property type="entry name" value="DUF7703"/>
    <property type="match status" value="1"/>
</dbReference>
<evidence type="ECO:0000256" key="1">
    <source>
        <dbReference type="SAM" id="Phobius"/>
    </source>
</evidence>
<feature type="domain" description="DUF7703" evidence="2">
    <location>
        <begin position="5"/>
        <end position="71"/>
    </location>
</feature>
<keyword evidence="1" id="KW-1133">Transmembrane helix</keyword>
<keyword evidence="1" id="KW-0812">Transmembrane</keyword>
<dbReference type="SUPFAM" id="SSF48403">
    <property type="entry name" value="Ankyrin repeat"/>
    <property type="match status" value="1"/>
</dbReference>
<dbReference type="Pfam" id="PF12796">
    <property type="entry name" value="Ank_2"/>
    <property type="match status" value="1"/>
</dbReference>
<reference evidence="4" key="1">
    <citation type="journal article" date="2012" name="Mol. Plant Microbe Interact.">
        <title>A highly conserved effector in Fusarium oxysporum is required for full virulence on Arabidopsis.</title>
        <authorList>
            <person name="Thatcher L.F."/>
            <person name="Gardiner D.M."/>
            <person name="Kazan K."/>
            <person name="Manners J."/>
        </authorList>
    </citation>
    <scope>NUCLEOTIDE SEQUENCE [LARGE SCALE GENOMIC DNA]</scope>
    <source>
        <strain evidence="4">Fo5176</strain>
    </source>
</reference>
<organism evidence="3 4">
    <name type="scientific">Fusarium oxysporum (strain Fo5176)</name>
    <name type="common">Fusarium vascular wilt</name>
    <dbReference type="NCBI Taxonomy" id="660025"/>
    <lineage>
        <taxon>Eukaryota</taxon>
        <taxon>Fungi</taxon>
        <taxon>Dikarya</taxon>
        <taxon>Ascomycota</taxon>
        <taxon>Pezizomycotina</taxon>
        <taxon>Sordariomycetes</taxon>
        <taxon>Hypocreomycetidae</taxon>
        <taxon>Hypocreales</taxon>
        <taxon>Nectriaceae</taxon>
        <taxon>Fusarium</taxon>
        <taxon>Fusarium oxysporum species complex</taxon>
    </lineage>
</organism>
<dbReference type="EnsemblFungi" id="FOXG_15539T0">
    <property type="protein sequence ID" value="FOXG_15539P0"/>
    <property type="gene ID" value="FOXG_15539"/>
</dbReference>
<keyword evidence="1" id="KW-0472">Membrane</keyword>
<feature type="transmembrane region" description="Helical" evidence="1">
    <location>
        <begin position="16"/>
        <end position="34"/>
    </location>
</feature>
<evidence type="ECO:0000313" key="3">
    <source>
        <dbReference type="EnsemblFungi" id="FOXG_15996P0"/>
    </source>
</evidence>
<feature type="transmembrane region" description="Helical" evidence="1">
    <location>
        <begin position="46"/>
        <end position="70"/>
    </location>
</feature>
<dbReference type="Gene3D" id="1.25.40.20">
    <property type="entry name" value="Ankyrin repeat-containing domain"/>
    <property type="match status" value="1"/>
</dbReference>
<evidence type="ECO:0000313" key="4">
    <source>
        <dbReference type="Proteomes" id="UP000002489"/>
    </source>
</evidence>
<sequence>MAGETGPITASLPVDMTIAGFFAIACYNCVEILISLLNRFRRHDGLYFWSIVVATLGIVLHSIVVLLRYYSLGPNFLLAALTIKLKMEFVVLNKLLLLVRHRECNCMQVNVGRMNKLLRDSTTQGSSYINSEVLLFDSLFENFSALWRLFQDMLQDEHAGEALKSRARGTFLWLSLMVNELESTPNYEVADKLKDLPEGLDETYTRILDDSIPKKRREDARFLLPSIVAAWRPLTKKELAASFAFWKTGSVVGDHDLHDYMDISNFCHQSVKDFLLKNHSGLSGPWYQTSSDGANLHMFQMCWRYLSNDMFFHGRLVISRRNNMLLKTPTEDLQTHLYRYSFLEYASSEIPTLRDAWLLRTAKKGDEQEAIVTLLVPTEGIDVNSKDEDRRTPLLWVSENDHKDIVKLLLARASANTEDTIGRHHSHSLP</sequence>